<organism evidence="1 2">
    <name type="scientific">Schizophyllum amplum</name>
    <dbReference type="NCBI Taxonomy" id="97359"/>
    <lineage>
        <taxon>Eukaryota</taxon>
        <taxon>Fungi</taxon>
        <taxon>Dikarya</taxon>
        <taxon>Basidiomycota</taxon>
        <taxon>Agaricomycotina</taxon>
        <taxon>Agaricomycetes</taxon>
        <taxon>Agaricomycetidae</taxon>
        <taxon>Agaricales</taxon>
        <taxon>Schizophyllaceae</taxon>
        <taxon>Schizophyllum</taxon>
    </lineage>
</organism>
<dbReference type="EMBL" id="VDMD01000027">
    <property type="protein sequence ID" value="TRM59591.1"/>
    <property type="molecule type" value="Genomic_DNA"/>
</dbReference>
<protein>
    <submittedName>
        <fullName evidence="1">Uncharacterized protein</fullName>
    </submittedName>
</protein>
<accession>A0A550C462</accession>
<gene>
    <name evidence="1" type="ORF">BD626DRAFT_151156</name>
</gene>
<comment type="caution">
    <text evidence="1">The sequence shown here is derived from an EMBL/GenBank/DDBJ whole genome shotgun (WGS) entry which is preliminary data.</text>
</comment>
<proteinExistence type="predicted"/>
<sequence length="203" mass="23367">MATMAVRAISEDVFRRGRRCSHELSTRRGSCRRSTRRWLPVVRRCRRRVPQEVAALIMVVTLDIGEDGMRVERERGIIRTSSLRWALPPRVAYHRELSPCLEPTSGRGDLIGRSRSSRLIGTRAFSRLDTLYVVELAHHQIATTRSPVPIHQQRISPHLRFVPYMDLQPHGRPRGICRKRPHLFVVPRAFASSTSNHVTCIRP</sequence>
<reference evidence="1 2" key="1">
    <citation type="journal article" date="2019" name="New Phytol.">
        <title>Comparative genomics reveals unique wood-decay strategies and fruiting body development in the Schizophyllaceae.</title>
        <authorList>
            <person name="Almasi E."/>
            <person name="Sahu N."/>
            <person name="Krizsan K."/>
            <person name="Balint B."/>
            <person name="Kovacs G.M."/>
            <person name="Kiss B."/>
            <person name="Cseklye J."/>
            <person name="Drula E."/>
            <person name="Henrissat B."/>
            <person name="Nagy I."/>
            <person name="Chovatia M."/>
            <person name="Adam C."/>
            <person name="LaButti K."/>
            <person name="Lipzen A."/>
            <person name="Riley R."/>
            <person name="Grigoriev I.V."/>
            <person name="Nagy L.G."/>
        </authorList>
    </citation>
    <scope>NUCLEOTIDE SEQUENCE [LARGE SCALE GENOMIC DNA]</scope>
    <source>
        <strain evidence="1 2">NL-1724</strain>
    </source>
</reference>
<dbReference type="AlphaFoldDB" id="A0A550C462"/>
<evidence type="ECO:0000313" key="2">
    <source>
        <dbReference type="Proteomes" id="UP000320762"/>
    </source>
</evidence>
<evidence type="ECO:0000313" key="1">
    <source>
        <dbReference type="EMBL" id="TRM59591.1"/>
    </source>
</evidence>
<keyword evidence="2" id="KW-1185">Reference proteome</keyword>
<dbReference type="Proteomes" id="UP000320762">
    <property type="component" value="Unassembled WGS sequence"/>
</dbReference>
<name>A0A550C462_9AGAR</name>